<dbReference type="SUPFAM" id="SSF54160">
    <property type="entry name" value="Chromo domain-like"/>
    <property type="match status" value="1"/>
</dbReference>
<dbReference type="OrthoDB" id="3647690at2759"/>
<proteinExistence type="predicted"/>
<feature type="compositionally biased region" description="Polar residues" evidence="3">
    <location>
        <begin position="817"/>
        <end position="835"/>
    </location>
</feature>
<evidence type="ECO:0000256" key="3">
    <source>
        <dbReference type="SAM" id="MobiDB-lite"/>
    </source>
</evidence>
<feature type="compositionally biased region" description="Polar residues" evidence="3">
    <location>
        <begin position="1039"/>
        <end position="1049"/>
    </location>
</feature>
<feature type="compositionally biased region" description="Basic and acidic residues" evidence="3">
    <location>
        <begin position="27"/>
        <end position="36"/>
    </location>
</feature>
<feature type="compositionally biased region" description="Polar residues" evidence="3">
    <location>
        <begin position="690"/>
        <end position="699"/>
    </location>
</feature>
<feature type="compositionally biased region" description="Basic and acidic residues" evidence="3">
    <location>
        <begin position="206"/>
        <end position="232"/>
    </location>
</feature>
<dbReference type="Proteomes" id="UP000635477">
    <property type="component" value="Unassembled WGS sequence"/>
</dbReference>
<feature type="compositionally biased region" description="Basic and acidic residues" evidence="3">
    <location>
        <begin position="436"/>
        <end position="448"/>
    </location>
</feature>
<comment type="subunit">
    <text evidence="1">Component of the NuA4 histone acetyltransferase complex.</text>
</comment>
<dbReference type="InterPro" id="IPR016197">
    <property type="entry name" value="Chromo-like_dom_sf"/>
</dbReference>
<feature type="compositionally biased region" description="Low complexity" evidence="3">
    <location>
        <begin position="233"/>
        <end position="255"/>
    </location>
</feature>
<feature type="compositionally biased region" description="Low complexity" evidence="3">
    <location>
        <begin position="1109"/>
        <end position="1126"/>
    </location>
</feature>
<dbReference type="EMBL" id="JABEYC010000923">
    <property type="protein sequence ID" value="KAF4972296.1"/>
    <property type="molecule type" value="Genomic_DNA"/>
</dbReference>
<evidence type="ECO:0008006" key="6">
    <source>
        <dbReference type="Google" id="ProtNLM"/>
    </source>
</evidence>
<evidence type="ECO:0000256" key="2">
    <source>
        <dbReference type="SAM" id="Coils"/>
    </source>
</evidence>
<feature type="compositionally biased region" description="Polar residues" evidence="3">
    <location>
        <begin position="191"/>
        <end position="205"/>
    </location>
</feature>
<protein>
    <recommendedName>
        <fullName evidence="6">Chromo domain-containing protein</fullName>
    </recommendedName>
</protein>
<reference evidence="4" key="1">
    <citation type="journal article" date="2020" name="BMC Genomics">
        <title>Correction to: Identification and distribution of gene clusters required for synthesis of sphingolipid metabolism inhibitors in diverse species of the filamentous fungus Fusarium.</title>
        <authorList>
            <person name="Kim H.S."/>
            <person name="Lohmar J.M."/>
            <person name="Busman M."/>
            <person name="Brown D.W."/>
            <person name="Naumann T.A."/>
            <person name="Divon H.H."/>
            <person name="Lysoe E."/>
            <person name="Uhlig S."/>
            <person name="Proctor R.H."/>
        </authorList>
    </citation>
    <scope>NUCLEOTIDE SEQUENCE</scope>
    <source>
        <strain evidence="4">NRRL 22465</strain>
    </source>
</reference>
<feature type="compositionally biased region" description="Polar residues" evidence="3">
    <location>
        <begin position="592"/>
        <end position="617"/>
    </location>
</feature>
<feature type="region of interest" description="Disordered" evidence="3">
    <location>
        <begin position="1"/>
        <end position="102"/>
    </location>
</feature>
<feature type="compositionally biased region" description="Acidic residues" evidence="3">
    <location>
        <begin position="639"/>
        <end position="668"/>
    </location>
</feature>
<feature type="compositionally biased region" description="Polar residues" evidence="3">
    <location>
        <begin position="409"/>
        <end position="420"/>
    </location>
</feature>
<feature type="compositionally biased region" description="Polar residues" evidence="3">
    <location>
        <begin position="281"/>
        <end position="294"/>
    </location>
</feature>
<feature type="compositionally biased region" description="Low complexity" evidence="3">
    <location>
        <begin position="1003"/>
        <end position="1038"/>
    </location>
</feature>
<feature type="compositionally biased region" description="Basic and acidic residues" evidence="3">
    <location>
        <begin position="574"/>
        <end position="591"/>
    </location>
</feature>
<feature type="coiled-coil region" evidence="2">
    <location>
        <begin position="1873"/>
        <end position="1900"/>
    </location>
</feature>
<feature type="compositionally biased region" description="Polar residues" evidence="3">
    <location>
        <begin position="732"/>
        <end position="742"/>
    </location>
</feature>
<feature type="region of interest" description="Disordered" evidence="3">
    <location>
        <begin position="1908"/>
        <end position="1951"/>
    </location>
</feature>
<feature type="region of interest" description="Disordered" evidence="3">
    <location>
        <begin position="1068"/>
        <end position="1167"/>
    </location>
</feature>
<feature type="compositionally biased region" description="Polar residues" evidence="3">
    <location>
        <begin position="1081"/>
        <end position="1108"/>
    </location>
</feature>
<organism evidence="4 5">
    <name type="scientific">Fusarium zealandicum</name>
    <dbReference type="NCBI Taxonomy" id="1053134"/>
    <lineage>
        <taxon>Eukaryota</taxon>
        <taxon>Fungi</taxon>
        <taxon>Dikarya</taxon>
        <taxon>Ascomycota</taxon>
        <taxon>Pezizomycotina</taxon>
        <taxon>Sordariomycetes</taxon>
        <taxon>Hypocreomycetidae</taxon>
        <taxon>Hypocreales</taxon>
        <taxon>Nectriaceae</taxon>
        <taxon>Fusarium</taxon>
        <taxon>Fusarium staphyleae species complex</taxon>
    </lineage>
</organism>
<accession>A0A8H4U9Q2</accession>
<feature type="region of interest" description="Disordered" evidence="3">
    <location>
        <begin position="393"/>
        <end position="1052"/>
    </location>
</feature>
<feature type="compositionally biased region" description="Pro residues" evidence="3">
    <location>
        <begin position="55"/>
        <end position="65"/>
    </location>
</feature>
<feature type="region of interest" description="Disordered" evidence="3">
    <location>
        <begin position="1276"/>
        <end position="1337"/>
    </location>
</feature>
<reference evidence="4" key="2">
    <citation type="submission" date="2020-05" db="EMBL/GenBank/DDBJ databases">
        <authorList>
            <person name="Kim H.-S."/>
            <person name="Proctor R.H."/>
            <person name="Brown D.W."/>
        </authorList>
    </citation>
    <scope>NUCLEOTIDE SEQUENCE</scope>
    <source>
        <strain evidence="4">NRRL 22465</strain>
    </source>
</reference>
<feature type="compositionally biased region" description="Polar residues" evidence="3">
    <location>
        <begin position="848"/>
        <end position="876"/>
    </location>
</feature>
<feature type="coiled-coil region" evidence="2">
    <location>
        <begin position="1764"/>
        <end position="1849"/>
    </location>
</feature>
<feature type="compositionally biased region" description="Polar residues" evidence="3">
    <location>
        <begin position="750"/>
        <end position="772"/>
    </location>
</feature>
<feature type="region of interest" description="Disordered" evidence="3">
    <location>
        <begin position="166"/>
        <end position="255"/>
    </location>
</feature>
<keyword evidence="5" id="KW-1185">Reference proteome</keyword>
<evidence type="ECO:0000313" key="4">
    <source>
        <dbReference type="EMBL" id="KAF4972296.1"/>
    </source>
</evidence>
<feature type="compositionally biased region" description="Basic and acidic residues" evidence="3">
    <location>
        <begin position="462"/>
        <end position="475"/>
    </location>
</feature>
<gene>
    <name evidence="4" type="ORF">FZEAL_9623</name>
</gene>
<keyword evidence="2" id="KW-0175">Coiled coil</keyword>
<name>A0A8H4U9Q2_9HYPO</name>
<evidence type="ECO:0000313" key="5">
    <source>
        <dbReference type="Proteomes" id="UP000635477"/>
    </source>
</evidence>
<feature type="compositionally biased region" description="Acidic residues" evidence="3">
    <location>
        <begin position="783"/>
        <end position="796"/>
    </location>
</feature>
<sequence length="1977" mass="216965">MLDPDLQWQPSSSSNHRLRVSLFPSSARDHSLDRRPTIVPMPGKRGQPRKSNAPKPTPKPKPTTNPTPETRGGRVLRSRKKVDYSEKLGVEEEEDAPRAKETESAWYSVRGILDDKLKDGVEYYLVDWETVRGEVFDATWVPGYDIKQLTLDKYHENKRLKRLEKERKARKATVNLTESIEDDEPRPANWRRQQPQHANASNLTRSRSDSVDDNERPRKKARTEPEGTHSEEPVPSILSISSVDDDASSPAPLDSNDFAQLQAQKVTIELSKPANFDDSEYQSVSNAQDSSQKVSELEEDDQRAAFASQLSQDTIPDSQDLSGHLWLDADFAHAAIAEEIEQSDDAESPDINEHLALGHSFEIVNHPEDVAGQSEAHSPRDIETARDINVSLYVPTVKDDHRPKDRQQLSDVDSPSSDQASPKPASFQEDQDLEEDRNTELDSPRDIQDVQTPKLPQGGEVSHTDQDRIGEEGHPDTLSPQDGQAILDQEPHSEVDSSASGQVLADAASTEDGQDPQEDQGTGIDALQKGQNLENSQDLEISITHQDGDSSQSEEELTDADGLSDVPDAASAEDEQKLQGHQDTEIDRLQESQDLGTSQSLQTSITHQDGDGSQNQEGLIDADSSPGNEELPAANDQVLLDEEELFEKEKLLDEEELSDADDLPEDQDLTGAADAASVRNEQDLREDNNDTGYGSPQDTQDSEADQPVHSPELPQLVDSSRNEQVFQDEQEFTSAGSVSNLESHQEDHNTALNSLQNRQATLNSPNPQPSQDFQHECNPIENQDTEDVREQEEDQDPPVVDHPPSNQDLESSPHVEAQQSAPVGNSAESCKTISVDQDLRVERAVTAPLSSDNNRRFTSTNSTSDQRLRQTSSSEVTRPEKPSSSSGRISISSLVIPDSQDHSLTSTDSHPHAAQALTCLPQPQVTPIASQIEVVPDSVTTSSDIPSHQPEHPRPDSVPGQDSSGASVQALPELDSLAQAARATLEKLSSSNESPKQPLFFTQPQSSHLPLGPPSSGSLEVPRISSQAGQAASCSSPQVPSASKTQLGSEQKEFQAYRSFESILEKIRRSCEPDRGDGLKSLSSGNTKKPHPLSQSVSAESTQPSRPVSQAPAMDSPSAAQPQSSAVDELKNLCDFGDESLLTQIGGSTGDALDPVSSDAQKDQEHTTSDLLGQMIAPPDVVVSSPGLQMNSQPIFSVEPWKAEVLGNTPEAPAPSISPAAIMANPSPSAADSIREMVNEAFGDEAESMTRSLIPGDPEEIIPLGTVSPAAISRSADPAESTHTMTLTNQGTMPSRIVESSGESITMGQIPDEQSDASSQSSHQEGHDSQRIVTLPMQASRRPTYDAILREHRGAAMRFGDAFINEMYVEPDAALVEKIDSLFSRLLNICDYPQDVVGTRLEEIPSPDMAGYSCDANSKLSFLFELMSALGEKEIGILIVARAPELLQLIFNLTEAAGIECSAESIGKQSTYPSVTRITLALASEEFDPYKFDVVIGYDHLFSSSPMAKELAINNVRKSPLVLLLVTTHTIEHIGTRLSPSLPPLERKNALLSSIVLARNLLVSPETGYRDPYQVAKVFANYLNGVTEALNYVPQDIPENVFNIWAQSQSLSQLLFDEESTEGTLLKRKFDDTDDDDDAKRMRVLPQNELPVDTNDPPIPLAVRQLLESVRSSGRTKERQSKISIPLSSLVSLTERVEEYKRKSTLQDEVEDEYKSTISRLEQEVGGHRRTADRTSEHLRKALQDRKMFEQEKQKAVVAAGAAAETAQKERERQQKRIEELELTITRLKENPGAAQRENLLNAAREQVQKLENKLERLTRDADFYKSRYQSLDAQSSGLANENKELKQQHGDLRARAAENLFNIHKHNNDSERQGLEQNNASLRAQLMETQRSLSLVNEEVQVLRNGRPQTRQASMPRSPRIPTMMSPRTGRAPFSGSASRGTSPAPVPGYDGGVVLGAQFIGQQPGSGRWGAHLRE</sequence>
<feature type="region of interest" description="Disordered" evidence="3">
    <location>
        <begin position="277"/>
        <end position="315"/>
    </location>
</feature>
<feature type="compositionally biased region" description="Basic and acidic residues" evidence="3">
    <location>
        <begin position="1068"/>
        <end position="1078"/>
    </location>
</feature>
<feature type="compositionally biased region" description="Low complexity" evidence="3">
    <location>
        <begin position="883"/>
        <end position="893"/>
    </location>
</feature>
<feature type="compositionally biased region" description="Polar residues" evidence="3">
    <location>
        <begin position="529"/>
        <end position="551"/>
    </location>
</feature>
<feature type="compositionally biased region" description="Basic and acidic residues" evidence="3">
    <location>
        <begin position="397"/>
        <end position="408"/>
    </location>
</feature>
<feature type="compositionally biased region" description="Basic and acidic residues" evidence="3">
    <location>
        <begin position="81"/>
        <end position="102"/>
    </location>
</feature>
<evidence type="ECO:0000256" key="1">
    <source>
        <dbReference type="ARBA" id="ARBA00011353"/>
    </source>
</evidence>
<comment type="caution">
    <text evidence="4">The sequence shown here is derived from an EMBL/GenBank/DDBJ whole genome shotgun (WGS) entry which is preliminary data.</text>
</comment>
<feature type="compositionally biased region" description="Polar residues" evidence="3">
    <location>
        <begin position="1281"/>
        <end position="1293"/>
    </location>
</feature>